<evidence type="ECO:0000313" key="2">
    <source>
        <dbReference type="Proteomes" id="UP000663855"/>
    </source>
</evidence>
<proteinExistence type="predicted"/>
<dbReference type="EMBL" id="CAJNOV010010679">
    <property type="protein sequence ID" value="CAF1416577.1"/>
    <property type="molecule type" value="Genomic_DNA"/>
</dbReference>
<reference evidence="1" key="1">
    <citation type="submission" date="2021-02" db="EMBL/GenBank/DDBJ databases">
        <authorList>
            <person name="Nowell W R."/>
        </authorList>
    </citation>
    <scope>NUCLEOTIDE SEQUENCE</scope>
</reference>
<organism evidence="1 2">
    <name type="scientific">Rotaria magnacalcarata</name>
    <dbReference type="NCBI Taxonomy" id="392030"/>
    <lineage>
        <taxon>Eukaryota</taxon>
        <taxon>Metazoa</taxon>
        <taxon>Spiralia</taxon>
        <taxon>Gnathifera</taxon>
        <taxon>Rotifera</taxon>
        <taxon>Eurotatoria</taxon>
        <taxon>Bdelloidea</taxon>
        <taxon>Philodinida</taxon>
        <taxon>Philodinidae</taxon>
        <taxon>Rotaria</taxon>
    </lineage>
</organism>
<dbReference type="AlphaFoldDB" id="A0A815M2D0"/>
<sequence length="134" mass="16055">MYYIYQRVTEKPLALHFSLKPTQQQDVVRSLFHIQNDIKNIVFADISHSSEFPPEEEFLFDINACFLIESNQEHDSLQNIKIYLSTEGHNITEEYLELAQQETEKLSVAIAFWKTNYYVNWRNMKNHENIFNDY</sequence>
<protein>
    <submittedName>
        <fullName evidence="1">Uncharacterized protein</fullName>
    </submittedName>
</protein>
<gene>
    <name evidence="1" type="ORF">CJN711_LOCUS22780</name>
</gene>
<dbReference type="Proteomes" id="UP000663855">
    <property type="component" value="Unassembled WGS sequence"/>
</dbReference>
<accession>A0A815M2D0</accession>
<name>A0A815M2D0_9BILA</name>
<evidence type="ECO:0000313" key="1">
    <source>
        <dbReference type="EMBL" id="CAF1416577.1"/>
    </source>
</evidence>
<comment type="caution">
    <text evidence="1">The sequence shown here is derived from an EMBL/GenBank/DDBJ whole genome shotgun (WGS) entry which is preliminary data.</text>
</comment>